<protein>
    <submittedName>
        <fullName evidence="3">Sulfurtransferase</fullName>
    </submittedName>
</protein>
<dbReference type="PANTHER" id="PTHR44086:SF13">
    <property type="entry name" value="THIOSULFATE SULFURTRANSFERASE PSPE"/>
    <property type="match status" value="1"/>
</dbReference>
<dbReference type="PANTHER" id="PTHR44086">
    <property type="entry name" value="THIOSULFATE SULFURTRANSFERASE RDL2, MITOCHONDRIAL-RELATED"/>
    <property type="match status" value="1"/>
</dbReference>
<feature type="domain" description="Rhodanese" evidence="2">
    <location>
        <begin position="283"/>
        <end position="386"/>
    </location>
</feature>
<feature type="chain" id="PRO_5002320844" evidence="1">
    <location>
        <begin position="27"/>
        <end position="387"/>
    </location>
</feature>
<gene>
    <name evidence="3" type="ORF">RP29_09720</name>
</gene>
<dbReference type="STRING" id="80878.RP29_09720"/>
<dbReference type="Pfam" id="PF12974">
    <property type="entry name" value="Phosphonate-bd"/>
    <property type="match status" value="1"/>
</dbReference>
<evidence type="ECO:0000313" key="4">
    <source>
        <dbReference type="Proteomes" id="UP000032566"/>
    </source>
</evidence>
<accession>A0A0D7K9S4</accession>
<evidence type="ECO:0000313" key="3">
    <source>
        <dbReference type="EMBL" id="KJA10719.1"/>
    </source>
</evidence>
<dbReference type="Gene3D" id="3.40.250.10">
    <property type="entry name" value="Rhodanese-like domain"/>
    <property type="match status" value="1"/>
</dbReference>
<dbReference type="AlphaFoldDB" id="A0A0D7K9S4"/>
<dbReference type="InterPro" id="IPR036873">
    <property type="entry name" value="Rhodanese-like_dom_sf"/>
</dbReference>
<organism evidence="3 4">
    <name type="scientific">Acidovorax temperans</name>
    <dbReference type="NCBI Taxonomy" id="80878"/>
    <lineage>
        <taxon>Bacteria</taxon>
        <taxon>Pseudomonadati</taxon>
        <taxon>Pseudomonadota</taxon>
        <taxon>Betaproteobacteria</taxon>
        <taxon>Burkholderiales</taxon>
        <taxon>Comamonadaceae</taxon>
        <taxon>Acidovorax</taxon>
    </lineage>
</organism>
<dbReference type="InterPro" id="IPR001763">
    <property type="entry name" value="Rhodanese-like_dom"/>
</dbReference>
<sequence>MHPGTIHRLVWGALWISALAGGMAHAQLTAIVAVEPTEKKAGNSILRSALEAGLSKASGQTVTVTTTEDLADAMRATRSGGYDIFIGPPQVAASALQRGYELVGCSQKSDHYVLVGLPQIESVGALKGKRLYLPQQDSVYSYMGRGMLNEAGLSFKDLKSVRHEKYPQAGLSALTLGTTDATVVRAEEWAQWSATFPGAAKVLATSRPVPGGFSAVVRKELPSEVRGKLSQWLSTASSGTGLAPTGLRPEMQEYQKVAELGLFTPTSLPGVKRVSAKDVVELQGQGAVVVDTRTEKEYRAKRIRGAVWAAYGEKSLKDVAFNPEQDDFKALETLDRSKALIFSCNGAECWKSYKAAKVAADKGFRNVYWMRGGLPEWDAEGLPTEGG</sequence>
<dbReference type="Gene3D" id="3.40.190.10">
    <property type="entry name" value="Periplasmic binding protein-like II"/>
    <property type="match status" value="2"/>
</dbReference>
<dbReference type="EMBL" id="JXYQ01000029">
    <property type="protein sequence ID" value="KJA10719.1"/>
    <property type="molecule type" value="Genomic_DNA"/>
</dbReference>
<evidence type="ECO:0000259" key="2">
    <source>
        <dbReference type="PROSITE" id="PS50206"/>
    </source>
</evidence>
<dbReference type="SUPFAM" id="SSF52821">
    <property type="entry name" value="Rhodanese/Cell cycle control phosphatase"/>
    <property type="match status" value="1"/>
</dbReference>
<keyword evidence="3" id="KW-0808">Transferase</keyword>
<dbReference type="Pfam" id="PF00581">
    <property type="entry name" value="Rhodanese"/>
    <property type="match status" value="1"/>
</dbReference>
<dbReference type="RefSeq" id="WP_044397870.1">
    <property type="nucleotide sequence ID" value="NZ_JXYQ01000029.1"/>
</dbReference>
<proteinExistence type="predicted"/>
<keyword evidence="4" id="KW-1185">Reference proteome</keyword>
<dbReference type="CDD" id="cd00158">
    <property type="entry name" value="RHOD"/>
    <property type="match status" value="1"/>
</dbReference>
<name>A0A0D7K9S4_9BURK</name>
<dbReference type="Proteomes" id="UP000032566">
    <property type="component" value="Unassembled WGS sequence"/>
</dbReference>
<feature type="signal peptide" evidence="1">
    <location>
        <begin position="1"/>
        <end position="26"/>
    </location>
</feature>
<evidence type="ECO:0000256" key="1">
    <source>
        <dbReference type="SAM" id="SignalP"/>
    </source>
</evidence>
<dbReference type="GO" id="GO:0004792">
    <property type="term" value="F:thiosulfate-cyanide sulfurtransferase activity"/>
    <property type="evidence" value="ECO:0007669"/>
    <property type="project" value="TreeGrafter"/>
</dbReference>
<comment type="caution">
    <text evidence="3">The sequence shown here is derived from an EMBL/GenBank/DDBJ whole genome shotgun (WGS) entry which is preliminary data.</text>
</comment>
<dbReference type="OrthoDB" id="9784513at2"/>
<dbReference type="PATRIC" id="fig|80878.5.peg.1478"/>
<keyword evidence="1" id="KW-0732">Signal</keyword>
<dbReference type="SUPFAM" id="SSF53850">
    <property type="entry name" value="Periplasmic binding protein-like II"/>
    <property type="match status" value="1"/>
</dbReference>
<dbReference type="SMART" id="SM00450">
    <property type="entry name" value="RHOD"/>
    <property type="match status" value="1"/>
</dbReference>
<dbReference type="PROSITE" id="PS50206">
    <property type="entry name" value="RHODANESE_3"/>
    <property type="match status" value="1"/>
</dbReference>
<reference evidence="3 4" key="1">
    <citation type="submission" date="2014-12" db="EMBL/GenBank/DDBJ databases">
        <title>Isolation of bacteria from lake water.</title>
        <authorList>
            <person name="Sheng K.-Y."/>
            <person name="Chin P.-S."/>
            <person name="Chan K.-G."/>
            <person name="Tan G.S."/>
        </authorList>
    </citation>
    <scope>NUCLEOTIDE SEQUENCE [LARGE SCALE GENOMIC DNA]</scope>
    <source>
        <strain evidence="3 4">KY4</strain>
    </source>
</reference>